<feature type="transmembrane region" description="Helical" evidence="11">
    <location>
        <begin position="229"/>
        <end position="248"/>
    </location>
</feature>
<keyword evidence="5 11" id="KW-0997">Cell inner membrane</keyword>
<comment type="function">
    <text evidence="11">Catalyzes the prenylation of para-hydroxybenzoate (PHB) with an all-trans polyprenyl group. Mediates the second step in the final reaction sequence of ubiquinone-8 (UQ-8) biosynthesis, which is the condensation of the polyisoprenoid side chain with PHB, generating the first membrane-bound Q intermediate 3-octaprenyl-4-hydroxybenzoate.</text>
</comment>
<evidence type="ECO:0000256" key="11">
    <source>
        <dbReference type="HAMAP-Rule" id="MF_01635"/>
    </source>
</evidence>
<dbReference type="PANTHER" id="PTHR11048">
    <property type="entry name" value="PRENYLTRANSFERASES"/>
    <property type="match status" value="1"/>
</dbReference>
<gene>
    <name evidence="11" type="primary">ubiA</name>
    <name evidence="13" type="ORF">FIT74_00245</name>
</gene>
<feature type="transmembrane region" description="Helical" evidence="11">
    <location>
        <begin position="260"/>
        <end position="282"/>
    </location>
</feature>
<keyword evidence="11" id="KW-0460">Magnesium</keyword>
<evidence type="ECO:0000256" key="2">
    <source>
        <dbReference type="ARBA" id="ARBA00004141"/>
    </source>
</evidence>
<feature type="transmembrane region" description="Helical" evidence="11">
    <location>
        <begin position="204"/>
        <end position="223"/>
    </location>
</feature>
<comment type="cofactor">
    <cofactor evidence="1 11">
        <name>Mg(2+)</name>
        <dbReference type="ChEBI" id="CHEBI:18420"/>
    </cofactor>
</comment>
<dbReference type="RefSeq" id="WP_139909481.1">
    <property type="nucleotide sequence ID" value="NZ_CP040973.1"/>
</dbReference>
<dbReference type="EMBL" id="CP040973">
    <property type="protein sequence ID" value="QDC60639.1"/>
    <property type="molecule type" value="Genomic_DNA"/>
</dbReference>
<dbReference type="GO" id="GO:0008412">
    <property type="term" value="F:4-hydroxybenzoate polyprenyltransferase activity"/>
    <property type="evidence" value="ECO:0007669"/>
    <property type="project" value="UniProtKB-EC"/>
</dbReference>
<feature type="transmembrane region" description="Helical" evidence="11">
    <location>
        <begin position="164"/>
        <end position="183"/>
    </location>
</feature>
<keyword evidence="7 11" id="KW-0831">Ubiquinone biosynthesis</keyword>
<evidence type="ECO:0000256" key="6">
    <source>
        <dbReference type="ARBA" id="ARBA00022679"/>
    </source>
</evidence>
<dbReference type="InterPro" id="IPR006370">
    <property type="entry name" value="HB_polyprenyltransferase-like"/>
</dbReference>
<dbReference type="Gene3D" id="1.20.120.1780">
    <property type="entry name" value="UbiA prenyltransferase"/>
    <property type="match status" value="1"/>
</dbReference>
<proteinExistence type="inferred from homology"/>
<evidence type="ECO:0000313" key="14">
    <source>
        <dbReference type="Proteomes" id="UP000312702"/>
    </source>
</evidence>
<evidence type="ECO:0000256" key="9">
    <source>
        <dbReference type="ARBA" id="ARBA00022989"/>
    </source>
</evidence>
<dbReference type="Gene3D" id="1.10.357.140">
    <property type="entry name" value="UbiA prenyltransferase"/>
    <property type="match status" value="1"/>
</dbReference>
<name>A0ABX5VUP5_9PROT</name>
<keyword evidence="14" id="KW-1185">Reference proteome</keyword>
<evidence type="ECO:0000256" key="3">
    <source>
        <dbReference type="ARBA" id="ARBA00005985"/>
    </source>
</evidence>
<dbReference type="Pfam" id="PF01040">
    <property type="entry name" value="UbiA"/>
    <property type="match status" value="1"/>
</dbReference>
<organism evidence="13 14">
    <name type="scientific">Candidatus Methylopumilus universalis</name>
    <dbReference type="NCBI Taxonomy" id="2588536"/>
    <lineage>
        <taxon>Bacteria</taxon>
        <taxon>Pseudomonadati</taxon>
        <taxon>Pseudomonadota</taxon>
        <taxon>Betaproteobacteria</taxon>
        <taxon>Nitrosomonadales</taxon>
        <taxon>Methylophilaceae</taxon>
        <taxon>Candidatus Methylopumilus</taxon>
    </lineage>
</organism>
<keyword evidence="4 11" id="KW-1003">Cell membrane</keyword>
<keyword evidence="9 11" id="KW-1133">Transmembrane helix</keyword>
<feature type="transmembrane region" description="Helical" evidence="11">
    <location>
        <begin position="138"/>
        <end position="158"/>
    </location>
</feature>
<keyword evidence="8 11" id="KW-0812">Transmembrane</keyword>
<sequence>MFVINQFIRLMRLDKPIGIFLLLWPTLWALLIASQGNPSIQNLTIFILGTILMRSAGCVANDILDRKFDSFVTRTKLRPLANQSISVKSAFFLLITLLLGALICVLFLNKQSFYFSLMALFLALTYPLTKRFFVMPQAYLGLSFGMGIPIAFVANNISLSLTTWLLFLANVFWAIAYDTLYAVTDKNDDLKIGIRSSAIWFGAYVKEAIMFCYTCMMGCLTWVGQLENFGWPFYGFIGLSLFFIGLLYRQILTLNPKACFDAFLSNNYLGAFVFLGIFFHYLHVN</sequence>
<feature type="transmembrane region" description="Helical" evidence="11">
    <location>
        <begin position="85"/>
        <end position="108"/>
    </location>
</feature>
<dbReference type="CDD" id="cd13959">
    <property type="entry name" value="PT_UbiA_COQ2"/>
    <property type="match status" value="1"/>
</dbReference>
<dbReference type="NCBIfam" id="TIGR01474">
    <property type="entry name" value="ubiA_proteo"/>
    <property type="match status" value="1"/>
</dbReference>
<dbReference type="InterPro" id="IPR000537">
    <property type="entry name" value="UbiA_prenyltransferase"/>
</dbReference>
<dbReference type="InterPro" id="IPR044878">
    <property type="entry name" value="UbiA_sf"/>
</dbReference>
<comment type="catalytic activity">
    <reaction evidence="11">
        <text>all-trans-octaprenyl diphosphate + 4-hydroxybenzoate = 4-hydroxy-3-(all-trans-octaprenyl)benzoate + diphosphate</text>
        <dbReference type="Rhea" id="RHEA:27782"/>
        <dbReference type="ChEBI" id="CHEBI:1617"/>
        <dbReference type="ChEBI" id="CHEBI:17879"/>
        <dbReference type="ChEBI" id="CHEBI:33019"/>
        <dbReference type="ChEBI" id="CHEBI:57711"/>
        <dbReference type="EC" id="2.5.1.39"/>
    </reaction>
</comment>
<protein>
    <recommendedName>
        <fullName evidence="11 12">4-hydroxybenzoate octaprenyltransferase</fullName>
        <ecNumber evidence="11 12">2.5.1.39</ecNumber>
    </recommendedName>
    <alternativeName>
        <fullName evidence="11">4-HB polyprenyltransferase</fullName>
    </alternativeName>
</protein>
<evidence type="ECO:0000256" key="10">
    <source>
        <dbReference type="ARBA" id="ARBA00023136"/>
    </source>
</evidence>
<evidence type="ECO:0000256" key="7">
    <source>
        <dbReference type="ARBA" id="ARBA00022688"/>
    </source>
</evidence>
<evidence type="ECO:0000256" key="12">
    <source>
        <dbReference type="NCBIfam" id="TIGR01474"/>
    </source>
</evidence>
<dbReference type="InterPro" id="IPR039653">
    <property type="entry name" value="Prenyltransferase"/>
</dbReference>
<keyword evidence="10 11" id="KW-0472">Membrane</keyword>
<reference evidence="13 14" key="1">
    <citation type="journal article" date="2019" name="ISME J.">
        <title>Evolution in action: habitat transition from sediment to the pelagial leads to genome streamlining in Methylophilaceae.</title>
        <authorList>
            <person name="Salcher M."/>
            <person name="Schaefle D."/>
            <person name="Kaspar M."/>
            <person name="Neuenschwander S.M."/>
            <person name="Ghai R."/>
        </authorList>
    </citation>
    <scope>NUCLEOTIDE SEQUENCE [LARGE SCALE GENOMIC DNA]</scope>
    <source>
        <strain evidence="13 14">MMS-VI-25</strain>
    </source>
</reference>
<comment type="subcellular location">
    <subcellularLocation>
        <location evidence="11">Cell inner membrane</location>
        <topology evidence="11">Multi-pass membrane protein</topology>
    </subcellularLocation>
    <subcellularLocation>
        <location evidence="2">Membrane</location>
        <topology evidence="2">Multi-pass membrane protein</topology>
    </subcellularLocation>
</comment>
<feature type="transmembrane region" description="Helical" evidence="11">
    <location>
        <begin position="43"/>
        <end position="64"/>
    </location>
</feature>
<comment type="similarity">
    <text evidence="3 11">Belongs to the UbiA prenyltransferase family.</text>
</comment>
<accession>A0ABX5VUP5</accession>
<dbReference type="EC" id="2.5.1.39" evidence="11 12"/>
<dbReference type="PANTHER" id="PTHR11048:SF28">
    <property type="entry name" value="4-HYDROXYBENZOATE POLYPRENYLTRANSFERASE, MITOCHONDRIAL"/>
    <property type="match status" value="1"/>
</dbReference>
<comment type="pathway">
    <text evidence="11">Cofactor biosynthesis; ubiquinone biosynthesis.</text>
</comment>
<evidence type="ECO:0000256" key="1">
    <source>
        <dbReference type="ARBA" id="ARBA00001946"/>
    </source>
</evidence>
<evidence type="ECO:0000256" key="4">
    <source>
        <dbReference type="ARBA" id="ARBA00022475"/>
    </source>
</evidence>
<dbReference type="Proteomes" id="UP000312702">
    <property type="component" value="Chromosome"/>
</dbReference>
<dbReference type="HAMAP" id="MF_01635">
    <property type="entry name" value="UbiA"/>
    <property type="match status" value="1"/>
</dbReference>
<evidence type="ECO:0000313" key="13">
    <source>
        <dbReference type="EMBL" id="QDC60639.1"/>
    </source>
</evidence>
<evidence type="ECO:0000256" key="5">
    <source>
        <dbReference type="ARBA" id="ARBA00022519"/>
    </source>
</evidence>
<keyword evidence="6 11" id="KW-0808">Transferase</keyword>
<evidence type="ECO:0000256" key="8">
    <source>
        <dbReference type="ARBA" id="ARBA00022692"/>
    </source>
</evidence>